<reference evidence="2" key="1">
    <citation type="submission" date="2022-10" db="EMBL/GenBank/DDBJ databases">
        <title>The complete genomes of actinobacterial strains from the NBC collection.</title>
        <authorList>
            <person name="Joergensen T.S."/>
            <person name="Alvarez Arevalo M."/>
            <person name="Sterndorff E.B."/>
            <person name="Faurdal D."/>
            <person name="Vuksanovic O."/>
            <person name="Mourched A.-S."/>
            <person name="Charusanti P."/>
            <person name="Shaw S."/>
            <person name="Blin K."/>
            <person name="Weber T."/>
        </authorList>
    </citation>
    <scope>NUCLEOTIDE SEQUENCE</scope>
    <source>
        <strain evidence="2">NBC_01393</strain>
    </source>
</reference>
<dbReference type="SMART" id="SM00429">
    <property type="entry name" value="IPT"/>
    <property type="match status" value="1"/>
</dbReference>
<dbReference type="InterPro" id="IPR002921">
    <property type="entry name" value="Fungal_lipase-type"/>
</dbReference>
<feature type="domain" description="IPT/TIG" evidence="1">
    <location>
        <begin position="328"/>
        <end position="411"/>
    </location>
</feature>
<gene>
    <name evidence="2" type="ORF">OG699_41430</name>
</gene>
<dbReference type="InterPro" id="IPR051218">
    <property type="entry name" value="Sec_MonoDiacylglyc_Lipase"/>
</dbReference>
<evidence type="ECO:0000259" key="1">
    <source>
        <dbReference type="SMART" id="SM00429"/>
    </source>
</evidence>
<protein>
    <submittedName>
        <fullName evidence="2">IPT/TIG domain-containing protein</fullName>
    </submittedName>
</protein>
<dbReference type="Pfam" id="PF01833">
    <property type="entry name" value="TIG"/>
    <property type="match status" value="1"/>
</dbReference>
<dbReference type="PANTHER" id="PTHR45856:SF24">
    <property type="entry name" value="FUNGAL LIPASE-LIKE DOMAIN-CONTAINING PROTEIN"/>
    <property type="match status" value="1"/>
</dbReference>
<dbReference type="GO" id="GO:0005975">
    <property type="term" value="P:carbohydrate metabolic process"/>
    <property type="evidence" value="ECO:0007669"/>
    <property type="project" value="UniProtKB-ARBA"/>
</dbReference>
<dbReference type="InterPro" id="IPR029058">
    <property type="entry name" value="AB_hydrolase_fold"/>
</dbReference>
<dbReference type="Gene3D" id="3.40.50.1820">
    <property type="entry name" value="alpha/beta hydrolase"/>
    <property type="match status" value="1"/>
</dbReference>
<dbReference type="CDD" id="cd00603">
    <property type="entry name" value="IPT_PCSR"/>
    <property type="match status" value="1"/>
</dbReference>
<name>A0AAU3I832_9ACTN</name>
<evidence type="ECO:0000313" key="2">
    <source>
        <dbReference type="EMBL" id="WTZ13873.1"/>
    </source>
</evidence>
<proteinExistence type="predicted"/>
<dbReference type="Gene3D" id="2.60.40.10">
    <property type="entry name" value="Immunoglobulins"/>
    <property type="match status" value="1"/>
</dbReference>
<sequence length="411" mass="43031">MTTARQAGGTPAQVCMTLSAIAAAGATPRPSGETQKEHEQRIMRGITAQLGDPGLATGGTWQLQWLGLTPDNGNLAYIAWNSANSGEFALVVRGTVFSDPLDLLEDFEVGKTDEFSTGGSSGQVEVAKGSMAAFRRIVEQQGAQEVGASSGVTLAQMLDDLTGPKADATVYVTGHSLGGCIATMLGPYLQQQSWQQVPEFALVTFAAPTAGLQDFADYVESLTWSLQERHVNAYDLVPLAWADIPVAERWYPTPPGPAAGAGMKALLSTISKRTNGNVYVQPGAPIVVNSGYSLRDQKELQNFLGQVAFQHANPTYLTLLGAPLTPAGPAVQEVSPASGPIGTKVTINGSGFTDDSLVDFGRVPARRADVTVHSPSQITAKAPVGIGDVDVRVTNMIGTSPAVPGGKFSYT</sequence>
<dbReference type="InterPro" id="IPR002909">
    <property type="entry name" value="IPT_dom"/>
</dbReference>
<dbReference type="GO" id="GO:0006629">
    <property type="term" value="P:lipid metabolic process"/>
    <property type="evidence" value="ECO:0007669"/>
    <property type="project" value="InterPro"/>
</dbReference>
<dbReference type="PANTHER" id="PTHR45856">
    <property type="entry name" value="ALPHA/BETA-HYDROLASES SUPERFAMILY PROTEIN"/>
    <property type="match status" value="1"/>
</dbReference>
<accession>A0AAU3I832</accession>
<dbReference type="Pfam" id="PF01764">
    <property type="entry name" value="Lipase_3"/>
    <property type="match status" value="1"/>
</dbReference>
<dbReference type="InterPro" id="IPR014756">
    <property type="entry name" value="Ig_E-set"/>
</dbReference>
<organism evidence="2">
    <name type="scientific">Streptomyces sp. NBC_01393</name>
    <dbReference type="NCBI Taxonomy" id="2903851"/>
    <lineage>
        <taxon>Bacteria</taxon>
        <taxon>Bacillati</taxon>
        <taxon>Actinomycetota</taxon>
        <taxon>Actinomycetes</taxon>
        <taxon>Kitasatosporales</taxon>
        <taxon>Streptomycetaceae</taxon>
        <taxon>Streptomyces</taxon>
    </lineage>
</organism>
<dbReference type="SUPFAM" id="SSF53474">
    <property type="entry name" value="alpha/beta-Hydrolases"/>
    <property type="match status" value="1"/>
</dbReference>
<dbReference type="SUPFAM" id="SSF81296">
    <property type="entry name" value="E set domains"/>
    <property type="match status" value="1"/>
</dbReference>
<dbReference type="EMBL" id="CP109546">
    <property type="protein sequence ID" value="WTZ13873.1"/>
    <property type="molecule type" value="Genomic_DNA"/>
</dbReference>
<dbReference type="AlphaFoldDB" id="A0AAU3I832"/>
<dbReference type="InterPro" id="IPR013783">
    <property type="entry name" value="Ig-like_fold"/>
</dbReference>